<dbReference type="GO" id="GO:0003713">
    <property type="term" value="F:transcription coactivator activity"/>
    <property type="evidence" value="ECO:0007669"/>
    <property type="project" value="EnsemblFungi"/>
</dbReference>
<comment type="subunit">
    <text evidence="8">Component of the Mediator complex.</text>
</comment>
<dbReference type="Gene3D" id="6.10.140.1520">
    <property type="match status" value="1"/>
</dbReference>
<dbReference type="AlphaFoldDB" id="A0A0W4ZGP4"/>
<dbReference type="InterPro" id="IPR037212">
    <property type="entry name" value="Med7/Med21-like"/>
</dbReference>
<sequence>MQDQSLETELSSTFPLPPQHYKLFTDHNLLAFKENQYDAIRDVDHSDMPDTVNTSGPILARFFTPPKVPTEGFYQCFHERWKIPDELPSLTEFGIQQLFDAKNGPLCAQERIAELKKMLKSLLLNFLELLGIMGIAPEQFVEKVEHIRILLLNMHHLINEYRPHQARHTLCCLVEKQVQEEKEKLLAYQNVCDDVKRILSMYQLLTK</sequence>
<evidence type="ECO:0000313" key="10">
    <source>
        <dbReference type="Proteomes" id="UP000053447"/>
    </source>
</evidence>
<evidence type="ECO:0000256" key="2">
    <source>
        <dbReference type="ARBA" id="ARBA00009994"/>
    </source>
</evidence>
<dbReference type="PANTHER" id="PTHR21428">
    <property type="entry name" value="MEDIATOR OF RNA POLYMERASE II TRANSCRIPTION SUBUNIT 7"/>
    <property type="match status" value="1"/>
</dbReference>
<evidence type="ECO:0000256" key="1">
    <source>
        <dbReference type="ARBA" id="ARBA00004123"/>
    </source>
</evidence>
<dbReference type="GeneID" id="28941564"/>
<name>A0A0W4ZGP4_PNEJ7</name>
<dbReference type="GO" id="GO:0032968">
    <property type="term" value="P:positive regulation of transcription elongation by RNA polymerase II"/>
    <property type="evidence" value="ECO:0007669"/>
    <property type="project" value="EnsemblFungi"/>
</dbReference>
<protein>
    <recommendedName>
        <fullName evidence="3 8">Mediator of RNA polymerase II transcription subunit 7</fullName>
    </recommendedName>
</protein>
<dbReference type="STRING" id="1408657.A0A0W4ZGP4"/>
<keyword evidence="10" id="KW-1185">Reference proteome</keyword>
<keyword evidence="4 8" id="KW-0805">Transcription regulation</keyword>
<dbReference type="InterPro" id="IPR009244">
    <property type="entry name" value="Mediatior_Med7"/>
</dbReference>
<evidence type="ECO:0000256" key="5">
    <source>
        <dbReference type="ARBA" id="ARBA00023159"/>
    </source>
</evidence>
<accession>A0A0W4ZGP4</accession>
<keyword evidence="7 8" id="KW-0539">Nucleus</keyword>
<proteinExistence type="inferred from homology"/>
<dbReference type="SUPFAM" id="SSF140718">
    <property type="entry name" value="Mediator hinge subcomplex-like"/>
    <property type="match status" value="1"/>
</dbReference>
<dbReference type="InterPro" id="IPR044888">
    <property type="entry name" value="Mediatior_Med7_sf"/>
</dbReference>
<dbReference type="Gene3D" id="6.10.140.200">
    <property type="match status" value="1"/>
</dbReference>
<dbReference type="GO" id="GO:0070847">
    <property type="term" value="C:core mediator complex"/>
    <property type="evidence" value="ECO:0007669"/>
    <property type="project" value="EnsemblFungi"/>
</dbReference>
<evidence type="ECO:0000256" key="3">
    <source>
        <dbReference type="ARBA" id="ARBA00020631"/>
    </source>
</evidence>
<dbReference type="RefSeq" id="XP_018228517.1">
    <property type="nucleotide sequence ID" value="XM_018375309.1"/>
</dbReference>
<comment type="function">
    <text evidence="8">Component of the Mediator complex, a coactivator involved in the regulated transcription of nearly all RNA polymerase II-dependent genes. Mediator functions as a bridge to convey information from gene-specific regulatory proteins to the basal RNA polymerase II transcription machinery.</text>
</comment>
<comment type="caution">
    <text evidence="9">The sequence shown here is derived from an EMBL/GenBank/DDBJ whole genome shotgun (WGS) entry which is preliminary data.</text>
</comment>
<gene>
    <name evidence="9" type="ORF">T551_03046</name>
</gene>
<dbReference type="eggNOG" id="KOG0570">
    <property type="taxonomic scope" value="Eukaryota"/>
</dbReference>
<dbReference type="Pfam" id="PF05983">
    <property type="entry name" value="Med7"/>
    <property type="match status" value="1"/>
</dbReference>
<keyword evidence="6 8" id="KW-0804">Transcription</keyword>
<dbReference type="VEuPathDB" id="FungiDB:T551_03046"/>
<dbReference type="GO" id="GO:0060261">
    <property type="term" value="P:positive regulation of transcription initiation by RNA polymerase II"/>
    <property type="evidence" value="ECO:0007669"/>
    <property type="project" value="EnsemblFungi"/>
</dbReference>
<evidence type="ECO:0000256" key="8">
    <source>
        <dbReference type="RuleBase" id="RU364060"/>
    </source>
</evidence>
<evidence type="ECO:0000256" key="6">
    <source>
        <dbReference type="ARBA" id="ARBA00023163"/>
    </source>
</evidence>
<dbReference type="EMBL" id="LFWA01000014">
    <property type="protein sequence ID" value="KTW27547.1"/>
    <property type="molecule type" value="Genomic_DNA"/>
</dbReference>
<dbReference type="OrthoDB" id="10253553at2759"/>
<evidence type="ECO:0000313" key="9">
    <source>
        <dbReference type="EMBL" id="KTW27547.1"/>
    </source>
</evidence>
<comment type="similarity">
    <text evidence="2 8">Belongs to the Mediator complex subunit 7 family.</text>
</comment>
<keyword evidence="5 8" id="KW-0010">Activator</keyword>
<dbReference type="GO" id="GO:0000122">
    <property type="term" value="P:negative regulation of transcription by RNA polymerase II"/>
    <property type="evidence" value="ECO:0007669"/>
    <property type="project" value="EnsemblFungi"/>
</dbReference>
<organism evidence="9 10">
    <name type="scientific">Pneumocystis jirovecii (strain RU7)</name>
    <name type="common">Human pneumocystis pneumonia agent</name>
    <dbReference type="NCBI Taxonomy" id="1408657"/>
    <lineage>
        <taxon>Eukaryota</taxon>
        <taxon>Fungi</taxon>
        <taxon>Dikarya</taxon>
        <taxon>Ascomycota</taxon>
        <taxon>Taphrinomycotina</taxon>
        <taxon>Pneumocystomycetes</taxon>
        <taxon>Pneumocystaceae</taxon>
        <taxon>Pneumocystis</taxon>
    </lineage>
</organism>
<dbReference type="PANTHER" id="PTHR21428:SF11">
    <property type="entry name" value="MEDIATOR OF RNA POLYMERASE II TRANSCRIPTION SUBUNIT 7"/>
    <property type="match status" value="1"/>
</dbReference>
<reference evidence="10" key="1">
    <citation type="journal article" date="2016" name="Nat. Commun.">
        <title>Genome analysis of three Pneumocystis species reveals adaptation mechanisms to life exclusively in mammalian hosts.</title>
        <authorList>
            <person name="Ma L."/>
            <person name="Chen Z."/>
            <person name="Huang D.W."/>
            <person name="Kutty G."/>
            <person name="Ishihara M."/>
            <person name="Wang H."/>
            <person name="Abouelleil A."/>
            <person name="Bishop L."/>
            <person name="Davey E."/>
            <person name="Deng R."/>
            <person name="Deng X."/>
            <person name="Fan L."/>
            <person name="Fantoni G."/>
            <person name="Fitzgerald M."/>
            <person name="Gogineni E."/>
            <person name="Goldberg J.M."/>
            <person name="Handley G."/>
            <person name="Hu X."/>
            <person name="Huber C."/>
            <person name="Jiao X."/>
            <person name="Jones K."/>
            <person name="Levin J.Z."/>
            <person name="Liu Y."/>
            <person name="Macdonald P."/>
            <person name="Melnikov A."/>
            <person name="Raley C."/>
            <person name="Sassi M."/>
            <person name="Sherman B.T."/>
            <person name="Song X."/>
            <person name="Sykes S."/>
            <person name="Tran B."/>
            <person name="Walsh L."/>
            <person name="Xia Y."/>
            <person name="Yang J."/>
            <person name="Young S."/>
            <person name="Zeng Q."/>
            <person name="Zheng X."/>
            <person name="Stephens R."/>
            <person name="Nusbaum C."/>
            <person name="Birren B.W."/>
            <person name="Azadi P."/>
            <person name="Lempicki R.A."/>
            <person name="Cuomo C.A."/>
            <person name="Kovacs J.A."/>
        </authorList>
    </citation>
    <scope>NUCLEOTIDE SEQUENCE [LARGE SCALE GENOMIC DNA]</scope>
    <source>
        <strain evidence="10">RU7</strain>
    </source>
</reference>
<dbReference type="GO" id="GO:0051123">
    <property type="term" value="P:RNA polymerase II preinitiation complex assembly"/>
    <property type="evidence" value="ECO:0007669"/>
    <property type="project" value="EnsemblFungi"/>
</dbReference>
<dbReference type="GO" id="GO:0016592">
    <property type="term" value="C:mediator complex"/>
    <property type="evidence" value="ECO:0007669"/>
    <property type="project" value="InterPro"/>
</dbReference>
<evidence type="ECO:0000256" key="4">
    <source>
        <dbReference type="ARBA" id="ARBA00023015"/>
    </source>
</evidence>
<dbReference type="Proteomes" id="UP000053447">
    <property type="component" value="Unassembled WGS sequence"/>
</dbReference>
<evidence type="ECO:0000256" key="7">
    <source>
        <dbReference type="ARBA" id="ARBA00023242"/>
    </source>
</evidence>
<comment type="subcellular location">
    <subcellularLocation>
        <location evidence="1 8">Nucleus</location>
    </subcellularLocation>
</comment>